<protein>
    <submittedName>
        <fullName evidence="2">Septum formation initiator family protein</fullName>
    </submittedName>
</protein>
<evidence type="ECO:0000256" key="1">
    <source>
        <dbReference type="SAM" id="Coils"/>
    </source>
</evidence>
<organism evidence="2 3">
    <name type="scientific">Candidatus Gemmiger avicola</name>
    <dbReference type="NCBI Taxonomy" id="2838605"/>
    <lineage>
        <taxon>Bacteria</taxon>
        <taxon>Bacillati</taxon>
        <taxon>Bacillota</taxon>
        <taxon>Clostridia</taxon>
        <taxon>Eubacteriales</taxon>
        <taxon>Gemmiger</taxon>
    </lineage>
</organism>
<dbReference type="EMBL" id="DWYG01000009">
    <property type="protein sequence ID" value="HJB41008.1"/>
    <property type="molecule type" value="Genomic_DNA"/>
</dbReference>
<dbReference type="Proteomes" id="UP000886803">
    <property type="component" value="Unassembled WGS sequence"/>
</dbReference>
<dbReference type="InterPro" id="IPR007060">
    <property type="entry name" value="FtsL/DivIC"/>
</dbReference>
<evidence type="ECO:0000313" key="2">
    <source>
        <dbReference type="EMBL" id="HJB41008.1"/>
    </source>
</evidence>
<keyword evidence="1" id="KW-0175">Coiled coil</keyword>
<comment type="caution">
    <text evidence="2">The sequence shown here is derived from an EMBL/GenBank/DDBJ whole genome shotgun (WGS) entry which is preliminary data.</text>
</comment>
<name>A0A9D2M4X4_9FIRM</name>
<accession>A0A9D2M4X4</accession>
<feature type="coiled-coil region" evidence="1">
    <location>
        <begin position="41"/>
        <end position="68"/>
    </location>
</feature>
<proteinExistence type="predicted"/>
<dbReference type="Pfam" id="PF04977">
    <property type="entry name" value="DivIC"/>
    <property type="match status" value="1"/>
</dbReference>
<reference evidence="2" key="2">
    <citation type="submission" date="2021-04" db="EMBL/GenBank/DDBJ databases">
        <authorList>
            <person name="Gilroy R."/>
        </authorList>
    </citation>
    <scope>NUCLEOTIDE SEQUENCE</scope>
    <source>
        <strain evidence="2">ChiBcec8-13705</strain>
    </source>
</reference>
<evidence type="ECO:0000313" key="3">
    <source>
        <dbReference type="Proteomes" id="UP000886803"/>
    </source>
</evidence>
<reference evidence="2" key="1">
    <citation type="journal article" date="2021" name="PeerJ">
        <title>Extensive microbial diversity within the chicken gut microbiome revealed by metagenomics and culture.</title>
        <authorList>
            <person name="Gilroy R."/>
            <person name="Ravi A."/>
            <person name="Getino M."/>
            <person name="Pursley I."/>
            <person name="Horton D.L."/>
            <person name="Alikhan N.F."/>
            <person name="Baker D."/>
            <person name="Gharbi K."/>
            <person name="Hall N."/>
            <person name="Watson M."/>
            <person name="Adriaenssens E.M."/>
            <person name="Foster-Nyarko E."/>
            <person name="Jarju S."/>
            <person name="Secka A."/>
            <person name="Antonio M."/>
            <person name="Oren A."/>
            <person name="Chaudhuri R.R."/>
            <person name="La Ragione R."/>
            <person name="Hildebrand F."/>
            <person name="Pallen M.J."/>
        </authorList>
    </citation>
    <scope>NUCLEOTIDE SEQUENCE</scope>
    <source>
        <strain evidence="2">ChiBcec8-13705</strain>
    </source>
</reference>
<dbReference type="AlphaFoldDB" id="A0A9D2M4X4"/>
<sequence>MKRKNGFSRRLLPLAGVLLCASLFYSLVRSQMSITAKEQELAGVQAQLSSQLAQNEELQRTLDDGEDAIIERIAREQGYAKPNERIWVDISGK</sequence>
<gene>
    <name evidence="2" type="ORF">H9945_00750</name>
</gene>